<evidence type="ECO:0000313" key="1">
    <source>
        <dbReference type="EnsemblMetazoa" id="XP_008189467.1"/>
    </source>
</evidence>
<evidence type="ECO:0000313" key="2">
    <source>
        <dbReference type="Proteomes" id="UP000007819"/>
    </source>
</evidence>
<organism evidence="1 2">
    <name type="scientific">Acyrthosiphon pisum</name>
    <name type="common">Pea aphid</name>
    <dbReference type="NCBI Taxonomy" id="7029"/>
    <lineage>
        <taxon>Eukaryota</taxon>
        <taxon>Metazoa</taxon>
        <taxon>Ecdysozoa</taxon>
        <taxon>Arthropoda</taxon>
        <taxon>Hexapoda</taxon>
        <taxon>Insecta</taxon>
        <taxon>Pterygota</taxon>
        <taxon>Neoptera</taxon>
        <taxon>Paraneoptera</taxon>
        <taxon>Hemiptera</taxon>
        <taxon>Sternorrhyncha</taxon>
        <taxon>Aphidomorpha</taxon>
        <taxon>Aphidoidea</taxon>
        <taxon>Aphididae</taxon>
        <taxon>Macrosiphini</taxon>
        <taxon>Acyrthosiphon</taxon>
    </lineage>
</organism>
<name>A0A8R2BB86_ACYPI</name>
<reference evidence="2" key="1">
    <citation type="submission" date="2010-06" db="EMBL/GenBank/DDBJ databases">
        <authorList>
            <person name="Jiang H."/>
            <person name="Abraham K."/>
            <person name="Ali S."/>
            <person name="Alsbrooks S.L."/>
            <person name="Anim B.N."/>
            <person name="Anosike U.S."/>
            <person name="Attaway T."/>
            <person name="Bandaranaike D.P."/>
            <person name="Battles P.K."/>
            <person name="Bell S.N."/>
            <person name="Bell A.V."/>
            <person name="Beltran B."/>
            <person name="Bickham C."/>
            <person name="Bustamante Y."/>
            <person name="Caleb T."/>
            <person name="Canada A."/>
            <person name="Cardenas V."/>
            <person name="Carter K."/>
            <person name="Chacko J."/>
            <person name="Chandrabose M.N."/>
            <person name="Chavez D."/>
            <person name="Chavez A."/>
            <person name="Chen L."/>
            <person name="Chu H.-S."/>
            <person name="Claassen K.J."/>
            <person name="Cockrell R."/>
            <person name="Collins M."/>
            <person name="Cooper J.A."/>
            <person name="Cree A."/>
            <person name="Curry S.M."/>
            <person name="Da Y."/>
            <person name="Dao M.D."/>
            <person name="Das B."/>
            <person name="Davila M.-L."/>
            <person name="Davy-Carroll L."/>
            <person name="Denson S."/>
            <person name="Dinh H."/>
            <person name="Ebong V.E."/>
            <person name="Edwards J.R."/>
            <person name="Egan A."/>
            <person name="El-Daye J."/>
            <person name="Escobedo L."/>
            <person name="Fernandez S."/>
            <person name="Fernando P.R."/>
            <person name="Flagg N."/>
            <person name="Forbes L.D."/>
            <person name="Fowler R.G."/>
            <person name="Fu Q."/>
            <person name="Gabisi R.A."/>
            <person name="Ganer J."/>
            <person name="Garbino Pronczuk A."/>
            <person name="Garcia R.M."/>
            <person name="Garner T."/>
            <person name="Garrett T.E."/>
            <person name="Gonzalez D.A."/>
            <person name="Hamid H."/>
            <person name="Hawkins E.S."/>
            <person name="Hirani K."/>
            <person name="Hogues M.E."/>
            <person name="Hollins B."/>
            <person name="Hsiao C.-H."/>
            <person name="Jabil R."/>
            <person name="James M.L."/>
            <person name="Jhangiani S.N."/>
            <person name="Johnson B."/>
            <person name="Johnson Q."/>
            <person name="Joshi V."/>
            <person name="Kalu J.B."/>
            <person name="Kam C."/>
            <person name="Kashfia A."/>
            <person name="Keebler J."/>
            <person name="Kisamo H."/>
            <person name="Kovar C.L."/>
            <person name="Lago L.A."/>
            <person name="Lai C.-Y."/>
            <person name="Laidlaw J."/>
            <person name="Lara F."/>
            <person name="Le T.-K."/>
            <person name="Lee S.L."/>
            <person name="Legall F.H."/>
            <person name="Lemon S.J."/>
            <person name="Lewis L.R."/>
            <person name="Li B."/>
            <person name="Liu Y."/>
            <person name="Liu Y.-S."/>
            <person name="Lopez J."/>
            <person name="Lozado R.J."/>
            <person name="Lu J."/>
            <person name="Madu R.C."/>
            <person name="Maheshwari M."/>
            <person name="Maheshwari R."/>
            <person name="Malloy K."/>
            <person name="Martinez E."/>
            <person name="Mathew T."/>
            <person name="Mercado I.C."/>
            <person name="Mercado C."/>
            <person name="Meyer B."/>
            <person name="Montgomery K."/>
            <person name="Morgan M.B."/>
            <person name="Munidasa M."/>
            <person name="Nazareth L.V."/>
            <person name="Nelson J."/>
            <person name="Ng B.M."/>
            <person name="Nguyen N.B."/>
            <person name="Nguyen P.Q."/>
            <person name="Nguyen T."/>
            <person name="Obregon M."/>
            <person name="Okwuonu G.O."/>
            <person name="Onwere C.G."/>
            <person name="Orozco G."/>
            <person name="Parra A."/>
            <person name="Patel S."/>
            <person name="Patil S."/>
            <person name="Perez A."/>
            <person name="Perez Y."/>
            <person name="Pham C."/>
            <person name="Primus E.L."/>
            <person name="Pu L.-L."/>
            <person name="Puazo M."/>
            <person name="Qin X."/>
            <person name="Quiroz J.B."/>
            <person name="Reese J."/>
            <person name="Richards S."/>
            <person name="Rives C.M."/>
            <person name="Robberts R."/>
            <person name="Ruiz S.J."/>
            <person name="Ruiz M.J."/>
            <person name="Santibanez J."/>
            <person name="Schneider B.W."/>
            <person name="Sisson I."/>
            <person name="Smith M."/>
            <person name="Sodergren E."/>
            <person name="Song X.-Z."/>
            <person name="Song B.B."/>
            <person name="Summersgill H."/>
            <person name="Thelus R."/>
            <person name="Thornton R.D."/>
            <person name="Trejos Z.Y."/>
            <person name="Usmani K."/>
            <person name="Vattathil S."/>
            <person name="Villasana D."/>
            <person name="Walker D.L."/>
            <person name="Wang S."/>
            <person name="Wang K."/>
            <person name="White C.S."/>
            <person name="Williams A.C."/>
            <person name="Williamson J."/>
            <person name="Wilson K."/>
            <person name="Woghiren I.O."/>
            <person name="Woodworth J.R."/>
            <person name="Worley K.C."/>
            <person name="Wright R.A."/>
            <person name="Wu W."/>
            <person name="Young L."/>
            <person name="Zhang L."/>
            <person name="Zhang J."/>
            <person name="Zhu Y."/>
            <person name="Muzny D.M."/>
            <person name="Weinstock G."/>
            <person name="Gibbs R.A."/>
        </authorList>
    </citation>
    <scope>NUCLEOTIDE SEQUENCE [LARGE SCALE GENOMIC DNA]</scope>
    <source>
        <strain evidence="2">LSR1</strain>
    </source>
</reference>
<dbReference type="OrthoDB" id="6608235at2759"/>
<dbReference type="AlphaFoldDB" id="A0A8R2BB86"/>
<proteinExistence type="predicted"/>
<sequence length="259" mass="29450">MFADDLKLFRKIESEADCLTLQNELDSISLWFSTLGLQFNTNKCKAMSFTRRRLVFDYSYTINGSVIDRVASNSDLGVLFTADLNFRPHIDSICCRALKSLGFVMRTMNEFKLSGSLKTVYCSLVRSMLEYASVLWDPFVVIDSCHLERVQRRFLSSAAYMLKIVHPPHDYTPVLRALGLTSLADRRVKANLAFIKKLIDGSLNAPSLLVQVNFKVPHRATRSRVPFAVPLHCTNYGKNKPIDRMMRLANEDPSFLSLP</sequence>
<dbReference type="KEGG" id="api:103311580"/>
<reference evidence="1" key="2">
    <citation type="submission" date="2022-06" db="UniProtKB">
        <authorList>
            <consortium name="EnsemblMetazoa"/>
        </authorList>
    </citation>
    <scope>IDENTIFICATION</scope>
</reference>
<protein>
    <recommendedName>
        <fullName evidence="3">Reverse transcriptase domain-containing protein</fullName>
    </recommendedName>
</protein>
<dbReference type="RefSeq" id="XP_008189467.1">
    <property type="nucleotide sequence ID" value="XM_008191245.1"/>
</dbReference>
<dbReference type="PANTHER" id="PTHR33332">
    <property type="entry name" value="REVERSE TRANSCRIPTASE DOMAIN-CONTAINING PROTEIN"/>
    <property type="match status" value="1"/>
</dbReference>
<dbReference type="Proteomes" id="UP000007819">
    <property type="component" value="Chromosome A2"/>
</dbReference>
<keyword evidence="2" id="KW-1185">Reference proteome</keyword>
<dbReference type="EnsemblMetazoa" id="XM_008191245.1">
    <property type="protein sequence ID" value="XP_008189467.1"/>
    <property type="gene ID" value="LOC103311580"/>
</dbReference>
<accession>A0A8R2BB86</accession>
<dbReference type="PRINTS" id="PR01345">
    <property type="entry name" value="CERVTRCPTASE"/>
</dbReference>
<evidence type="ECO:0008006" key="3">
    <source>
        <dbReference type="Google" id="ProtNLM"/>
    </source>
</evidence>
<dbReference type="GeneID" id="103311580"/>